<dbReference type="InterPro" id="IPR000994">
    <property type="entry name" value="Pept_M24"/>
</dbReference>
<comment type="caution">
    <text evidence="3">The sequence shown here is derived from an EMBL/GenBank/DDBJ whole genome shotgun (WGS) entry which is preliminary data.</text>
</comment>
<feature type="domain" description="Creatinase N-terminal" evidence="2">
    <location>
        <begin position="42"/>
        <end position="189"/>
    </location>
</feature>
<dbReference type="Pfam" id="PF00557">
    <property type="entry name" value="Peptidase_M24"/>
    <property type="match status" value="1"/>
</dbReference>
<reference evidence="3 4" key="1">
    <citation type="submission" date="2020-08" db="EMBL/GenBank/DDBJ databases">
        <title>Genomic Encyclopedia of Type Strains, Phase III (KMG-III): the genomes of soil and plant-associated and newly described type strains.</title>
        <authorList>
            <person name="Whitman W."/>
        </authorList>
    </citation>
    <scope>NUCLEOTIDE SEQUENCE [LARGE SCALE GENOMIC DNA]</scope>
    <source>
        <strain evidence="3 4">CECT 8803</strain>
    </source>
</reference>
<dbReference type="AlphaFoldDB" id="A0A839SVD1"/>
<keyword evidence="4" id="KW-1185">Reference proteome</keyword>
<feature type="domain" description="Peptidase M24" evidence="1">
    <location>
        <begin position="197"/>
        <end position="405"/>
    </location>
</feature>
<dbReference type="InterPro" id="IPR050659">
    <property type="entry name" value="Peptidase_M24B"/>
</dbReference>
<accession>A0A839SVD1</accession>
<protein>
    <submittedName>
        <fullName evidence="3">Xaa-Pro aminopeptidase</fullName>
    </submittedName>
</protein>
<dbReference type="CDD" id="cd01066">
    <property type="entry name" value="APP_MetAP"/>
    <property type="match status" value="1"/>
</dbReference>
<keyword evidence="3" id="KW-0378">Hydrolase</keyword>
<dbReference type="PANTHER" id="PTHR46112:SF2">
    <property type="entry name" value="XAA-PRO AMINOPEPTIDASE P-RELATED"/>
    <property type="match status" value="1"/>
</dbReference>
<dbReference type="InterPro" id="IPR000587">
    <property type="entry name" value="Creatinase_N"/>
</dbReference>
<dbReference type="Gene3D" id="3.40.350.10">
    <property type="entry name" value="Creatinase/prolidase N-terminal domain"/>
    <property type="match status" value="1"/>
</dbReference>
<dbReference type="PANTHER" id="PTHR46112">
    <property type="entry name" value="AMINOPEPTIDASE"/>
    <property type="match status" value="1"/>
</dbReference>
<dbReference type="GO" id="GO:0004177">
    <property type="term" value="F:aminopeptidase activity"/>
    <property type="evidence" value="ECO:0007669"/>
    <property type="project" value="UniProtKB-KW"/>
</dbReference>
<dbReference type="Proteomes" id="UP000581135">
    <property type="component" value="Unassembled WGS sequence"/>
</dbReference>
<dbReference type="Gene3D" id="3.90.230.10">
    <property type="entry name" value="Creatinase/methionine aminopeptidase superfamily"/>
    <property type="match status" value="1"/>
</dbReference>
<evidence type="ECO:0000259" key="2">
    <source>
        <dbReference type="Pfam" id="PF01321"/>
    </source>
</evidence>
<sequence length="421" mass="47120">MSIDAVEVAGGHAKELASMARQHGAMEYTQAPVDLDVVRLYRLGRLREEMQKADVAGLLLYDQINTRYATDATNMQIWCSHYEARCVFVALDGPVVLFDYANLPHLAEGLPTVDEYRVNSSAYYFTAGPHAEARAKKMGQDVAELMRQYGGGSKRLAVDRLSHLGSDALRAEGLTLLEGEGIAERARAVKSTQELALMRASIAVCEEGCREMRSILEPGITENALWAKLHEVNIRLGGEWIETRLLSSGPRTNPWFRECSMRVIERGDMVSFDTDLIGPYGYCADISRAWLCGDRPNDEQRRLYAKAYEQIEHNIAVLKPGMSFRELSEACWRIPEEFLSLRYPSLIHGVGLADEYPSIKHWEDFPTKGYDGIITPGMTLCVESFIGVAGGREGVKLEEQVLITETGVERLSSLPYETDWL</sequence>
<dbReference type="Pfam" id="PF01321">
    <property type="entry name" value="Creatinase_N"/>
    <property type="match status" value="1"/>
</dbReference>
<dbReference type="InterPro" id="IPR036005">
    <property type="entry name" value="Creatinase/aminopeptidase-like"/>
</dbReference>
<keyword evidence="3" id="KW-0031">Aminopeptidase</keyword>
<dbReference type="InterPro" id="IPR029149">
    <property type="entry name" value="Creatin/AminoP/Spt16_N"/>
</dbReference>
<proteinExistence type="predicted"/>
<keyword evidence="3" id="KW-0645">Protease</keyword>
<gene>
    <name evidence="3" type="ORF">FHR98_002573</name>
</gene>
<evidence type="ECO:0000259" key="1">
    <source>
        <dbReference type="Pfam" id="PF00557"/>
    </source>
</evidence>
<evidence type="ECO:0000313" key="4">
    <source>
        <dbReference type="Proteomes" id="UP000581135"/>
    </source>
</evidence>
<dbReference type="SUPFAM" id="SSF55920">
    <property type="entry name" value="Creatinase/aminopeptidase"/>
    <property type="match status" value="1"/>
</dbReference>
<evidence type="ECO:0000313" key="3">
    <source>
        <dbReference type="EMBL" id="MBB3066268.1"/>
    </source>
</evidence>
<dbReference type="SUPFAM" id="SSF53092">
    <property type="entry name" value="Creatinase/prolidase N-terminal domain"/>
    <property type="match status" value="1"/>
</dbReference>
<organism evidence="3 4">
    <name type="scientific">Limibacillus halophilus</name>
    <dbReference type="NCBI Taxonomy" id="1579333"/>
    <lineage>
        <taxon>Bacteria</taxon>
        <taxon>Pseudomonadati</taxon>
        <taxon>Pseudomonadota</taxon>
        <taxon>Alphaproteobacteria</taxon>
        <taxon>Rhodospirillales</taxon>
        <taxon>Rhodovibrionaceae</taxon>
        <taxon>Limibacillus</taxon>
    </lineage>
</organism>
<dbReference type="EMBL" id="JACHXA010000007">
    <property type="protein sequence ID" value="MBB3066268.1"/>
    <property type="molecule type" value="Genomic_DNA"/>
</dbReference>
<name>A0A839SVD1_9PROT</name>
<dbReference type="RefSeq" id="WP_183417084.1">
    <property type="nucleotide sequence ID" value="NZ_JACHXA010000007.1"/>
</dbReference>